<evidence type="ECO:0000313" key="3">
    <source>
        <dbReference type="Proteomes" id="UP000095300"/>
    </source>
</evidence>
<dbReference type="PROSITE" id="PS00028">
    <property type="entry name" value="ZINC_FINGER_C2H2_1"/>
    <property type="match status" value="2"/>
</dbReference>
<organism evidence="2 3">
    <name type="scientific">Stomoxys calcitrans</name>
    <name type="common">Stable fly</name>
    <name type="synonym">Conops calcitrans</name>
    <dbReference type="NCBI Taxonomy" id="35570"/>
    <lineage>
        <taxon>Eukaryota</taxon>
        <taxon>Metazoa</taxon>
        <taxon>Ecdysozoa</taxon>
        <taxon>Arthropoda</taxon>
        <taxon>Hexapoda</taxon>
        <taxon>Insecta</taxon>
        <taxon>Pterygota</taxon>
        <taxon>Neoptera</taxon>
        <taxon>Endopterygota</taxon>
        <taxon>Diptera</taxon>
        <taxon>Brachycera</taxon>
        <taxon>Muscomorpha</taxon>
        <taxon>Muscoidea</taxon>
        <taxon>Muscidae</taxon>
        <taxon>Stomoxys</taxon>
    </lineage>
</organism>
<accession>A0A1I8PPS3</accession>
<dbReference type="InterPro" id="IPR039258">
    <property type="entry name" value="ZNF511"/>
</dbReference>
<keyword evidence="3" id="KW-1185">Reference proteome</keyword>
<evidence type="ECO:0000259" key="1">
    <source>
        <dbReference type="PROSITE" id="PS00028"/>
    </source>
</evidence>
<dbReference type="PANTHER" id="PTHR21354">
    <property type="entry name" value="ZINC FINGER PROTEIN 511"/>
    <property type="match status" value="1"/>
</dbReference>
<proteinExistence type="predicted"/>
<protein>
    <recommendedName>
        <fullName evidence="1">C2H2-type domain-containing protein</fullName>
    </recommendedName>
</protein>
<name>A0A1I8PPS3_STOCA</name>
<dbReference type="EnsemblMetazoa" id="SCAU010034-RA">
    <property type="protein sequence ID" value="SCAU010034-PA"/>
    <property type="gene ID" value="SCAU010034"/>
</dbReference>
<sequence>MLKSYQIEELFKRIPSGYLKPDDTFFSSTNRKQFQPFKKLGAISSAQIEEDVTDTVKDASSSIYCNVMNCNLEFDNAAAYKLHYNRMHRFTCQECKKCGFPTEHLLDLHICETHDAYFQARLERGERLYKCYVEECLEVFLNPDERKKHCIEQHKFPANFRFEHIPHKHNGAVLKNLEKEQSDDNPMELDNQDKKCQQSSKEVSFKSFSFGHQERTFQLKGGHHKQDPGKALENLDSLKDALSSM</sequence>
<dbReference type="AlphaFoldDB" id="A0A1I8PPS3"/>
<dbReference type="PANTHER" id="PTHR21354:SF0">
    <property type="entry name" value="ZINC FINGER PROTEIN 511"/>
    <property type="match status" value="1"/>
</dbReference>
<dbReference type="STRING" id="35570.A0A1I8PPS3"/>
<dbReference type="KEGG" id="scac:106095795"/>
<feature type="domain" description="C2H2-type" evidence="1">
    <location>
        <begin position="65"/>
        <end position="88"/>
    </location>
</feature>
<feature type="domain" description="C2H2-type" evidence="1">
    <location>
        <begin position="131"/>
        <end position="154"/>
    </location>
</feature>
<evidence type="ECO:0000313" key="2">
    <source>
        <dbReference type="EnsemblMetazoa" id="SCAU010034-PA"/>
    </source>
</evidence>
<dbReference type="Proteomes" id="UP000095300">
    <property type="component" value="Unassembled WGS sequence"/>
</dbReference>
<gene>
    <name evidence="2" type="primary">106095795</name>
</gene>
<dbReference type="InterPro" id="IPR013087">
    <property type="entry name" value="Znf_C2H2_type"/>
</dbReference>
<dbReference type="VEuPathDB" id="VectorBase:SCAU010034"/>
<dbReference type="SMART" id="SM00355">
    <property type="entry name" value="ZnF_C2H2"/>
    <property type="match status" value="3"/>
</dbReference>
<reference evidence="2" key="1">
    <citation type="submission" date="2020-05" db="UniProtKB">
        <authorList>
            <consortium name="EnsemblMetazoa"/>
        </authorList>
    </citation>
    <scope>IDENTIFICATION</scope>
    <source>
        <strain evidence="2">USDA</strain>
    </source>
</reference>
<dbReference type="OrthoDB" id="18440at2759"/>